<reference evidence="5 6" key="1">
    <citation type="journal article" date="2018" name="G3 (Bethesda)">
        <title>Phylogenetic and Phylogenomic Definition of Rhizopus Species.</title>
        <authorList>
            <person name="Gryganskyi A.P."/>
            <person name="Golan J."/>
            <person name="Dolatabadi S."/>
            <person name="Mondo S."/>
            <person name="Robb S."/>
            <person name="Idnurm A."/>
            <person name="Muszewska A."/>
            <person name="Steczkiewicz K."/>
            <person name="Masonjones S."/>
            <person name="Liao H.L."/>
            <person name="Gajdeczka M.T."/>
            <person name="Anike F."/>
            <person name="Vuek A."/>
            <person name="Anishchenko I.M."/>
            <person name="Voigt K."/>
            <person name="de Hoog G.S."/>
            <person name="Smith M.E."/>
            <person name="Heitman J."/>
            <person name="Vilgalys R."/>
            <person name="Stajich J.E."/>
        </authorList>
    </citation>
    <scope>NUCLEOTIDE SEQUENCE [LARGE SCALE GENOMIC DNA]</scope>
    <source>
        <strain evidence="5 6">LSU 92-RS-03</strain>
    </source>
</reference>
<dbReference type="Proteomes" id="UP000253551">
    <property type="component" value="Unassembled WGS sequence"/>
</dbReference>
<name>A0A367KPS3_RHIST</name>
<accession>A0A367KPS3</accession>
<keyword evidence="6" id="KW-1185">Reference proteome</keyword>
<feature type="region of interest" description="Disordered" evidence="4">
    <location>
        <begin position="387"/>
        <end position="464"/>
    </location>
</feature>
<dbReference type="GO" id="GO:0032040">
    <property type="term" value="C:small-subunit processome"/>
    <property type="evidence" value="ECO:0007669"/>
    <property type="project" value="InterPro"/>
</dbReference>
<evidence type="ECO:0008006" key="7">
    <source>
        <dbReference type="Google" id="ProtNLM"/>
    </source>
</evidence>
<dbReference type="AlphaFoldDB" id="A0A367KPS3"/>
<evidence type="ECO:0000313" key="5">
    <source>
        <dbReference type="EMBL" id="RCI04193.1"/>
    </source>
</evidence>
<protein>
    <recommendedName>
        <fullName evidence="7">U3 small nucleolar RNA-associated protein 14</fullName>
    </recommendedName>
</protein>
<dbReference type="OrthoDB" id="277439at2759"/>
<feature type="compositionally biased region" description="Acidic residues" evidence="4">
    <location>
        <begin position="142"/>
        <end position="167"/>
    </location>
</feature>
<dbReference type="PANTHER" id="PTHR14150:SF12">
    <property type="entry name" value="U3 SMALL NUCLEOLAR RNA-ASSOCIATED PROTEIN 14 HOMOLOG A"/>
    <property type="match status" value="1"/>
</dbReference>
<evidence type="ECO:0000256" key="1">
    <source>
        <dbReference type="ARBA" id="ARBA00004604"/>
    </source>
</evidence>
<feature type="compositionally biased region" description="Basic residues" evidence="4">
    <location>
        <begin position="1"/>
        <end position="23"/>
    </location>
</feature>
<dbReference type="InterPro" id="IPR006709">
    <property type="entry name" value="SSU_processome_Utp14"/>
</dbReference>
<sequence length="565" mass="64654">MARQQKKSTPKKPSHNFKGKKHANEKASLAKSFNRDVFVAEEEDDRRKGHDFDEVENLEYDAGEIAEEDDSEIDSDEAFDESDEERFADYKFAESSKKKKPVKKTSTLDEGEIDMNEDSDEEDDGSDVDGEGFVDLSQMLENNDDEDEPIQQQLEEDDDSEDDEAFQDDNSKKLSLSDLMGTVEDESSLGVLKTGLETLAGKGKNLTRRALDAPLAKRVQDRLERQAALTSANEEISKWQPTVKMNREAEHLVFPMQDTSVAPKESRTSAAMASKFKAETPLEQQIAEALAQAGMKDEELEEFEALKLNKLTVEEVEARRKELRMMRELMFRHEVKNKRLKKIKSKSYRKLQRKEKEKMALQINEIDHEMDQEDKMEAAMSRAEERMTLKHKNTSKWAKRALARGTQDEGTREAIMEQLRRGEELRRRIGDDDESEQESDEAEDDEEYVNNQLSKLNEEFNQDTQPTKGLMSMKFMQDAAKRQLDATKQDLATFEKEWLAADSDDDDVEKKEEHYTVIANNPGRMAFGAKAKQIKKVSHSAAHNTRTTAPVETKNKSPLADLDND</sequence>
<feature type="non-terminal residue" evidence="5">
    <location>
        <position position="565"/>
    </location>
</feature>
<evidence type="ECO:0000313" key="6">
    <source>
        <dbReference type="Proteomes" id="UP000253551"/>
    </source>
</evidence>
<feature type="region of interest" description="Disordered" evidence="4">
    <location>
        <begin position="534"/>
        <end position="565"/>
    </location>
</feature>
<feature type="compositionally biased region" description="Polar residues" evidence="4">
    <location>
        <begin position="541"/>
        <end position="550"/>
    </location>
</feature>
<comment type="caution">
    <text evidence="5">The sequence shown here is derived from an EMBL/GenBank/DDBJ whole genome shotgun (WGS) entry which is preliminary data.</text>
</comment>
<evidence type="ECO:0000256" key="4">
    <source>
        <dbReference type="SAM" id="MobiDB-lite"/>
    </source>
</evidence>
<organism evidence="5 6">
    <name type="scientific">Rhizopus stolonifer</name>
    <name type="common">Rhizopus nigricans</name>
    <dbReference type="NCBI Taxonomy" id="4846"/>
    <lineage>
        <taxon>Eukaryota</taxon>
        <taxon>Fungi</taxon>
        <taxon>Fungi incertae sedis</taxon>
        <taxon>Mucoromycota</taxon>
        <taxon>Mucoromycotina</taxon>
        <taxon>Mucoromycetes</taxon>
        <taxon>Mucorales</taxon>
        <taxon>Mucorineae</taxon>
        <taxon>Rhizopodaceae</taxon>
        <taxon>Rhizopus</taxon>
    </lineage>
</organism>
<dbReference type="STRING" id="4846.A0A367KPS3"/>
<dbReference type="GO" id="GO:0006364">
    <property type="term" value="P:rRNA processing"/>
    <property type="evidence" value="ECO:0007669"/>
    <property type="project" value="InterPro"/>
</dbReference>
<evidence type="ECO:0000256" key="3">
    <source>
        <dbReference type="ARBA" id="ARBA00023242"/>
    </source>
</evidence>
<feature type="compositionally biased region" description="Acidic residues" evidence="4">
    <location>
        <begin position="431"/>
        <end position="448"/>
    </location>
</feature>
<keyword evidence="3" id="KW-0539">Nucleus</keyword>
<dbReference type="PANTHER" id="PTHR14150">
    <property type="entry name" value="U3 SMALL NUCLEOLAR RNA-ASSOCIATED PROTEIN 14"/>
    <property type="match status" value="1"/>
</dbReference>
<feature type="compositionally biased region" description="Acidic residues" evidence="4">
    <location>
        <begin position="109"/>
        <end position="132"/>
    </location>
</feature>
<dbReference type="Pfam" id="PF04615">
    <property type="entry name" value="Utp14"/>
    <property type="match status" value="1"/>
</dbReference>
<dbReference type="EMBL" id="PJQM01000759">
    <property type="protein sequence ID" value="RCI04193.1"/>
    <property type="molecule type" value="Genomic_DNA"/>
</dbReference>
<feature type="compositionally biased region" description="Basic residues" evidence="4">
    <location>
        <begin position="389"/>
        <end position="402"/>
    </location>
</feature>
<comment type="subcellular location">
    <subcellularLocation>
        <location evidence="1">Nucleus</location>
        <location evidence="1">Nucleolus</location>
    </subcellularLocation>
</comment>
<feature type="compositionally biased region" description="Basic and acidic residues" evidence="4">
    <location>
        <begin position="406"/>
        <end position="430"/>
    </location>
</feature>
<proteinExistence type="predicted"/>
<gene>
    <name evidence="5" type="ORF">CU098_012555</name>
</gene>
<evidence type="ECO:0000256" key="2">
    <source>
        <dbReference type="ARBA" id="ARBA00022553"/>
    </source>
</evidence>
<feature type="compositionally biased region" description="Acidic residues" evidence="4">
    <location>
        <begin position="53"/>
        <end position="84"/>
    </location>
</feature>
<feature type="compositionally biased region" description="Basic and acidic residues" evidence="4">
    <location>
        <begin position="85"/>
        <end position="96"/>
    </location>
</feature>
<feature type="region of interest" description="Disordered" evidence="4">
    <location>
        <begin position="1"/>
        <end position="179"/>
    </location>
</feature>
<keyword evidence="2" id="KW-0597">Phosphoprotein</keyword>